<feature type="transmembrane region" description="Helical" evidence="6">
    <location>
        <begin position="21"/>
        <end position="38"/>
    </location>
</feature>
<dbReference type="InterPro" id="IPR022791">
    <property type="entry name" value="L-PG_synthase/AglD"/>
</dbReference>
<evidence type="ECO:0000256" key="4">
    <source>
        <dbReference type="ARBA" id="ARBA00022989"/>
    </source>
</evidence>
<keyword evidence="5 6" id="KW-0472">Membrane</keyword>
<feature type="transmembrane region" description="Helical" evidence="6">
    <location>
        <begin position="297"/>
        <end position="322"/>
    </location>
</feature>
<feature type="transmembrane region" description="Helical" evidence="6">
    <location>
        <begin position="170"/>
        <end position="189"/>
    </location>
</feature>
<dbReference type="RefSeq" id="WP_147204389.1">
    <property type="nucleotide sequence ID" value="NZ_BJYT01000010.1"/>
</dbReference>
<evidence type="ECO:0000256" key="1">
    <source>
        <dbReference type="ARBA" id="ARBA00004651"/>
    </source>
</evidence>
<evidence type="ECO:0000256" key="5">
    <source>
        <dbReference type="ARBA" id="ARBA00023136"/>
    </source>
</evidence>
<sequence>MERPENSPQNKIKAFFKKAGWKEFLAIIFIIIACYFFWKQRGELRSLGTSLLHTNPVWLWLGIAGTVVYILLQAGLYVYSFLAIGGRISWLHATELYLKRNVIAVFLPAGGITALAYLPSSIRDSQADVQQVHHASVIYGFIGIFSVFIVAVPVLFYLWIQDATVPGTGAAFITVLAILIAMVLLVRSIQTKGPFYRWVIKGRPKIEKFLTDTFSFELSMMQFWKATLVSVFIEVIGIIHLYIAMLGSGVHASLEASVIGYIVAAIFLIISPFLRGMGAIELSLTFILQKYKYPTVIAVQSMLLFRFYEFWLPLLIGLLIYASKGRHLFTRSGNSVALKEK</sequence>
<gene>
    <name evidence="7" type="ORF">SAE01_27680</name>
</gene>
<evidence type="ECO:0000313" key="8">
    <source>
        <dbReference type="Proteomes" id="UP000321513"/>
    </source>
</evidence>
<keyword evidence="3 6" id="KW-0812">Transmembrane</keyword>
<protein>
    <submittedName>
        <fullName evidence="7">Uncharacterized protein</fullName>
    </submittedName>
</protein>
<evidence type="ECO:0000313" key="7">
    <source>
        <dbReference type="EMBL" id="GEO10272.1"/>
    </source>
</evidence>
<dbReference type="Proteomes" id="UP000321513">
    <property type="component" value="Unassembled WGS sequence"/>
</dbReference>
<keyword evidence="2" id="KW-1003">Cell membrane</keyword>
<dbReference type="OrthoDB" id="145485at2"/>
<feature type="transmembrane region" description="Helical" evidence="6">
    <location>
        <begin position="223"/>
        <end position="246"/>
    </location>
</feature>
<comment type="caution">
    <text evidence="7">The sequence shown here is derived from an EMBL/GenBank/DDBJ whole genome shotgun (WGS) entry which is preliminary data.</text>
</comment>
<evidence type="ECO:0000256" key="6">
    <source>
        <dbReference type="SAM" id="Phobius"/>
    </source>
</evidence>
<dbReference type="GO" id="GO:0005886">
    <property type="term" value="C:plasma membrane"/>
    <property type="evidence" value="ECO:0007669"/>
    <property type="project" value="UniProtKB-SubCell"/>
</dbReference>
<reference evidence="7 8" key="1">
    <citation type="submission" date="2019-07" db="EMBL/GenBank/DDBJ databases">
        <title>Whole genome shotgun sequence of Segetibacter aerophilus NBRC 106135.</title>
        <authorList>
            <person name="Hosoyama A."/>
            <person name="Uohara A."/>
            <person name="Ohji S."/>
            <person name="Ichikawa N."/>
        </authorList>
    </citation>
    <scope>NUCLEOTIDE SEQUENCE [LARGE SCALE GENOMIC DNA]</scope>
    <source>
        <strain evidence="7 8">NBRC 106135</strain>
    </source>
</reference>
<dbReference type="PANTHER" id="PTHR39087:SF2">
    <property type="entry name" value="UPF0104 MEMBRANE PROTEIN MJ1595"/>
    <property type="match status" value="1"/>
</dbReference>
<evidence type="ECO:0000256" key="3">
    <source>
        <dbReference type="ARBA" id="ARBA00022692"/>
    </source>
</evidence>
<dbReference type="PROSITE" id="PS51257">
    <property type="entry name" value="PROKAR_LIPOPROTEIN"/>
    <property type="match status" value="1"/>
</dbReference>
<evidence type="ECO:0000256" key="2">
    <source>
        <dbReference type="ARBA" id="ARBA00022475"/>
    </source>
</evidence>
<name>A0A512BE87_9BACT</name>
<organism evidence="7 8">
    <name type="scientific">Segetibacter aerophilus</name>
    <dbReference type="NCBI Taxonomy" id="670293"/>
    <lineage>
        <taxon>Bacteria</taxon>
        <taxon>Pseudomonadati</taxon>
        <taxon>Bacteroidota</taxon>
        <taxon>Chitinophagia</taxon>
        <taxon>Chitinophagales</taxon>
        <taxon>Chitinophagaceae</taxon>
        <taxon>Segetibacter</taxon>
    </lineage>
</organism>
<dbReference type="PANTHER" id="PTHR39087">
    <property type="entry name" value="UPF0104 MEMBRANE PROTEIN MJ1595"/>
    <property type="match status" value="1"/>
</dbReference>
<feature type="transmembrane region" description="Helical" evidence="6">
    <location>
        <begin position="102"/>
        <end position="118"/>
    </location>
</feature>
<dbReference type="EMBL" id="BJYT01000010">
    <property type="protein sequence ID" value="GEO10272.1"/>
    <property type="molecule type" value="Genomic_DNA"/>
</dbReference>
<accession>A0A512BE87</accession>
<keyword evidence="4 6" id="KW-1133">Transmembrane helix</keyword>
<feature type="transmembrane region" description="Helical" evidence="6">
    <location>
        <begin position="258"/>
        <end position="277"/>
    </location>
</feature>
<keyword evidence="8" id="KW-1185">Reference proteome</keyword>
<feature type="transmembrane region" description="Helical" evidence="6">
    <location>
        <begin position="138"/>
        <end position="158"/>
    </location>
</feature>
<dbReference type="Pfam" id="PF03706">
    <property type="entry name" value="LPG_synthase_TM"/>
    <property type="match status" value="1"/>
</dbReference>
<dbReference type="AlphaFoldDB" id="A0A512BE87"/>
<feature type="transmembrane region" description="Helical" evidence="6">
    <location>
        <begin position="58"/>
        <end position="82"/>
    </location>
</feature>
<comment type="subcellular location">
    <subcellularLocation>
        <location evidence="1">Cell membrane</location>
        <topology evidence="1">Multi-pass membrane protein</topology>
    </subcellularLocation>
</comment>
<proteinExistence type="predicted"/>